<dbReference type="RefSeq" id="WP_156203836.1">
    <property type="nucleotide sequence ID" value="NZ_CP046457.1"/>
</dbReference>
<dbReference type="Gene3D" id="3.30.450.40">
    <property type="match status" value="1"/>
</dbReference>
<evidence type="ECO:0000256" key="2">
    <source>
        <dbReference type="ARBA" id="ARBA00023015"/>
    </source>
</evidence>
<dbReference type="Gene3D" id="3.30.390.60">
    <property type="entry name" value="Heat-inducible transcription repressor hrca homolog, domain 3"/>
    <property type="match status" value="1"/>
</dbReference>
<reference evidence="8" key="1">
    <citation type="journal article" date="2019" name="Microbiology">
        <title>Complete Genome Sequence of an Uncultured Bacterium of the Candidate Phylum Bipolaricaulota.</title>
        <authorList>
            <person name="Kadnikov V.V."/>
            <person name="Mardanov A.V."/>
            <person name="Beletsky A.V."/>
            <person name="Frank Y.A."/>
            <person name="Karnachuk O.V."/>
            <person name="Ravin N.V."/>
        </authorList>
    </citation>
    <scope>NUCLEOTIDE SEQUENCE [LARGE SCALE GENOMIC DNA]</scope>
</reference>
<keyword evidence="3 5" id="KW-0346">Stress response</keyword>
<evidence type="ECO:0000313" key="8">
    <source>
        <dbReference type="Proteomes" id="UP000426444"/>
    </source>
</evidence>
<dbReference type="AlphaFoldDB" id="A0A6I6DCP2"/>
<accession>A0A6I6DCP2</accession>
<evidence type="ECO:0000259" key="6">
    <source>
        <dbReference type="Pfam" id="PF01628"/>
    </source>
</evidence>
<dbReference type="Gene3D" id="1.10.10.10">
    <property type="entry name" value="Winged helix-like DNA-binding domain superfamily/Winged helix DNA-binding domain"/>
    <property type="match status" value="1"/>
</dbReference>
<dbReference type="NCBIfam" id="TIGR00331">
    <property type="entry name" value="hrcA"/>
    <property type="match status" value="1"/>
</dbReference>
<dbReference type="InterPro" id="IPR029016">
    <property type="entry name" value="GAF-like_dom_sf"/>
</dbReference>
<dbReference type="InterPro" id="IPR002571">
    <property type="entry name" value="HrcA"/>
</dbReference>
<dbReference type="OrthoDB" id="9783139at2"/>
<sequence>MILDDRKKSILESIIKDYVNTAEPVGSRAIKKKHNLKISAATVRNEMADLEDMGYLEQPHTSAGRIPSELGFRYFVDCMMEKETLCNEEIELLHKVLTENIYEWNEVVQKVGQFISQITRYTSFIIVPSVKFSKFKFLQLMPLSNGEALLLIVTEAGLILHRKIDVPEYIGADDLKIIGEVFSQTFKGKSLNQMSRNDMQTLRNELLNRRQVIDTALEVLDNFLTNSEEQRLIVSGSLNILNEPEFKDIEKLKRMLSILDEDGGLIESIPNDVNDEVNIKIGKENEIDEIKEMSLVFAGYKTSSEMGKIGLIGPVRMEYWKAAGTIESVRAIVEQIIKERF</sequence>
<dbReference type="PIRSF" id="PIRSF005485">
    <property type="entry name" value="HrcA"/>
    <property type="match status" value="1"/>
</dbReference>
<proteinExistence type="inferred from homology"/>
<evidence type="ECO:0000313" key="7">
    <source>
        <dbReference type="EMBL" id="QGT99999.1"/>
    </source>
</evidence>
<dbReference type="GO" id="GO:0003677">
    <property type="term" value="F:DNA binding"/>
    <property type="evidence" value="ECO:0007669"/>
    <property type="project" value="InterPro"/>
</dbReference>
<protein>
    <recommendedName>
        <fullName evidence="5">Heat-inducible transcription repressor HrcA</fullName>
    </recommendedName>
</protein>
<dbReference type="InterPro" id="IPR021153">
    <property type="entry name" value="HrcA_C"/>
</dbReference>
<evidence type="ECO:0000256" key="3">
    <source>
        <dbReference type="ARBA" id="ARBA00023016"/>
    </source>
</evidence>
<keyword evidence="1 5" id="KW-0678">Repressor</keyword>
<dbReference type="SUPFAM" id="SSF46785">
    <property type="entry name" value="Winged helix' DNA-binding domain"/>
    <property type="match status" value="1"/>
</dbReference>
<organism evidence="7 8">
    <name type="scientific">Candidatus Syntrophocurvum alkaliphilum</name>
    <dbReference type="NCBI Taxonomy" id="2293317"/>
    <lineage>
        <taxon>Bacteria</taxon>
        <taxon>Bacillati</taxon>
        <taxon>Bacillota</taxon>
        <taxon>Clostridia</taxon>
        <taxon>Eubacteriales</taxon>
        <taxon>Syntrophomonadaceae</taxon>
        <taxon>Candidatus Syntrophocurvum</taxon>
    </lineage>
</organism>
<dbReference type="KEGG" id="salq:SYNTR_1406"/>
<dbReference type="InterPro" id="IPR036388">
    <property type="entry name" value="WH-like_DNA-bd_sf"/>
</dbReference>
<feature type="domain" description="Heat-inducible transcription repressor HrcA C-terminal" evidence="6">
    <location>
        <begin position="106"/>
        <end position="321"/>
    </location>
</feature>
<dbReference type="PANTHER" id="PTHR34824">
    <property type="entry name" value="HEAT-INDUCIBLE TRANSCRIPTION REPRESSOR HRCA"/>
    <property type="match status" value="1"/>
</dbReference>
<evidence type="ECO:0000256" key="5">
    <source>
        <dbReference type="HAMAP-Rule" id="MF_00081"/>
    </source>
</evidence>
<dbReference type="InterPro" id="IPR036390">
    <property type="entry name" value="WH_DNA-bd_sf"/>
</dbReference>
<evidence type="ECO:0000256" key="1">
    <source>
        <dbReference type="ARBA" id="ARBA00022491"/>
    </source>
</evidence>
<dbReference type="Pfam" id="PF01628">
    <property type="entry name" value="HrcA"/>
    <property type="match status" value="1"/>
</dbReference>
<dbReference type="GO" id="GO:0045892">
    <property type="term" value="P:negative regulation of DNA-templated transcription"/>
    <property type="evidence" value="ECO:0007669"/>
    <property type="project" value="UniProtKB-UniRule"/>
</dbReference>
<comment type="similarity">
    <text evidence="5">Belongs to the HrcA family.</text>
</comment>
<dbReference type="HAMAP" id="MF_00081">
    <property type="entry name" value="HrcA"/>
    <property type="match status" value="1"/>
</dbReference>
<comment type="function">
    <text evidence="5">Negative regulator of class I heat shock genes (grpE-dnaK-dnaJ and groELS operons). Prevents heat-shock induction of these operons.</text>
</comment>
<evidence type="ECO:0000256" key="4">
    <source>
        <dbReference type="ARBA" id="ARBA00023163"/>
    </source>
</evidence>
<keyword evidence="4 5" id="KW-0804">Transcription</keyword>
<dbReference type="EMBL" id="CP046457">
    <property type="protein sequence ID" value="QGT99999.1"/>
    <property type="molecule type" value="Genomic_DNA"/>
</dbReference>
<keyword evidence="8" id="KW-1185">Reference proteome</keyword>
<gene>
    <name evidence="5" type="primary">hrcA</name>
    <name evidence="7" type="ORF">SYNTR_1406</name>
</gene>
<dbReference type="InterPro" id="IPR023120">
    <property type="entry name" value="WHTH_transcript_rep_HrcA_IDD"/>
</dbReference>
<dbReference type="PANTHER" id="PTHR34824:SF1">
    <property type="entry name" value="HEAT-INDUCIBLE TRANSCRIPTION REPRESSOR HRCA"/>
    <property type="match status" value="1"/>
</dbReference>
<keyword evidence="2 5" id="KW-0805">Transcription regulation</keyword>
<dbReference type="Proteomes" id="UP000426444">
    <property type="component" value="Chromosome"/>
</dbReference>
<dbReference type="SUPFAM" id="SSF55781">
    <property type="entry name" value="GAF domain-like"/>
    <property type="match status" value="1"/>
</dbReference>
<name>A0A6I6DCP2_9FIRM</name>